<dbReference type="RefSeq" id="WP_166280573.1">
    <property type="nucleotide sequence ID" value="NZ_JTHE03000029.1"/>
</dbReference>
<protein>
    <submittedName>
        <fullName evidence="1">Uncharacterized protein</fullName>
    </submittedName>
</protein>
<comment type="caution">
    <text evidence="1">The sequence shown here is derived from an EMBL/GenBank/DDBJ whole genome shotgun (WGS) entry which is preliminary data.</text>
</comment>
<dbReference type="AlphaFoldDB" id="A0ABD4T102"/>
<evidence type="ECO:0000313" key="1">
    <source>
        <dbReference type="EMBL" id="MCM1982108.1"/>
    </source>
</evidence>
<dbReference type="Proteomes" id="UP000031561">
    <property type="component" value="Unassembled WGS sequence"/>
</dbReference>
<dbReference type="EMBL" id="JTHE03000029">
    <property type="protein sequence ID" value="MCM1982108.1"/>
    <property type="molecule type" value="Genomic_DNA"/>
</dbReference>
<evidence type="ECO:0000313" key="2">
    <source>
        <dbReference type="Proteomes" id="UP000031561"/>
    </source>
</evidence>
<keyword evidence="2" id="KW-1185">Reference proteome</keyword>
<sequence>MNASCHSAALVMEEGPLTVPHSPALIFPARPSWWVRNKGRSLTQQEKDWTDP</sequence>
<accession>A0ABD4T102</accession>
<proteinExistence type="predicted"/>
<organism evidence="1 2">
    <name type="scientific">Lyngbya confervoides BDU141951</name>
    <dbReference type="NCBI Taxonomy" id="1574623"/>
    <lineage>
        <taxon>Bacteria</taxon>
        <taxon>Bacillati</taxon>
        <taxon>Cyanobacteriota</taxon>
        <taxon>Cyanophyceae</taxon>
        <taxon>Oscillatoriophycideae</taxon>
        <taxon>Oscillatoriales</taxon>
        <taxon>Microcoleaceae</taxon>
        <taxon>Lyngbya</taxon>
    </lineage>
</organism>
<name>A0ABD4T102_9CYAN</name>
<gene>
    <name evidence="1" type="ORF">QQ91_0004580</name>
</gene>
<reference evidence="1 2" key="1">
    <citation type="journal article" date="2015" name="Genome Announc.">
        <title>Draft Genome Sequence of Filamentous Marine Cyanobacterium Lyngbya confervoides Strain BDU141951.</title>
        <authorList>
            <person name="Chandrababunaidu M.M."/>
            <person name="Sen D."/>
            <person name="Tripathy S."/>
        </authorList>
    </citation>
    <scope>NUCLEOTIDE SEQUENCE [LARGE SCALE GENOMIC DNA]</scope>
    <source>
        <strain evidence="1 2">BDU141951</strain>
    </source>
</reference>